<dbReference type="InterPro" id="IPR009009">
    <property type="entry name" value="RlpA-like_DPBB"/>
</dbReference>
<evidence type="ECO:0000256" key="5">
    <source>
        <dbReference type="RuleBase" id="RU003495"/>
    </source>
</evidence>
<keyword evidence="1" id="KW-0732">Signal</keyword>
<comment type="similarity">
    <text evidence="4 5">Belongs to the RlpA family.</text>
</comment>
<dbReference type="Pfam" id="PF05036">
    <property type="entry name" value="SPOR"/>
    <property type="match status" value="1"/>
</dbReference>
<evidence type="ECO:0000259" key="6">
    <source>
        <dbReference type="PROSITE" id="PS51724"/>
    </source>
</evidence>
<accession>A0ABY3X9Z1</accession>
<evidence type="ECO:0000256" key="1">
    <source>
        <dbReference type="ARBA" id="ARBA00022729"/>
    </source>
</evidence>
<evidence type="ECO:0000256" key="4">
    <source>
        <dbReference type="HAMAP-Rule" id="MF_02071"/>
    </source>
</evidence>
<dbReference type="PANTHER" id="PTHR34183">
    <property type="entry name" value="ENDOLYTIC PEPTIDOGLYCAN TRANSGLYCOSYLASE RLPA"/>
    <property type="match status" value="1"/>
</dbReference>
<dbReference type="Gene3D" id="3.30.70.1070">
    <property type="entry name" value="Sporulation related repeat"/>
    <property type="match status" value="1"/>
</dbReference>
<reference evidence="7 8" key="1">
    <citation type="submission" date="2022-03" db="EMBL/GenBank/DDBJ databases">
        <title>Ignatzschineria rhizosphaerae HR5S32.</title>
        <authorList>
            <person name="Sun J.Q."/>
            <person name="Feng J.Y."/>
        </authorList>
    </citation>
    <scope>NUCLEOTIDE SEQUENCE [LARGE SCALE GENOMIC DNA]</scope>
    <source>
        <strain evidence="7 8">HR5S32</strain>
    </source>
</reference>
<protein>
    <recommendedName>
        <fullName evidence="4">Endolytic peptidoglycan transglycosylase RlpA</fullName>
        <ecNumber evidence="4">4.2.2.-</ecNumber>
    </recommendedName>
</protein>
<dbReference type="InterPro" id="IPR007730">
    <property type="entry name" value="SPOR-like_dom"/>
</dbReference>
<dbReference type="SUPFAM" id="SSF50685">
    <property type="entry name" value="Barwin-like endoglucanases"/>
    <property type="match status" value="1"/>
</dbReference>
<keyword evidence="2 4" id="KW-0456">Lyase</keyword>
<dbReference type="Pfam" id="PF03330">
    <property type="entry name" value="DPBB_1"/>
    <property type="match status" value="1"/>
</dbReference>
<comment type="function">
    <text evidence="4">Lytic transglycosylase with a strong preference for naked glycan strands that lack stem peptides.</text>
</comment>
<dbReference type="EMBL" id="CP093379">
    <property type="protein sequence ID" value="UNM97531.1"/>
    <property type="molecule type" value="Genomic_DNA"/>
</dbReference>
<dbReference type="InterPro" id="IPR034718">
    <property type="entry name" value="RlpA"/>
</dbReference>
<sequence length="230" mass="25251">MASWYGDKFHGKPTSSGTPYDMHAYTAAHKTLPIPSFVTVTNTDTNKSITVMVNDRGPFVKGRIIDLSYAAAKELDVVQKGTAPVIVEAIGPHQYLDPNKKPRNNPRTEAKSAITAAKASASDNVTIVEQQYFDQAPPSQEFINSSYTNQTQSLAGNSNLASGYHIQLGSFGSEQNALNFQQNMTNRLQQPTQVKYDKGLYRVYVGHYNSREEAGNAAFSLPVSTTIIHF</sequence>
<gene>
    <name evidence="4" type="primary">rlpA</name>
    <name evidence="7" type="ORF">MMG00_01085</name>
</gene>
<dbReference type="Gene3D" id="2.40.40.10">
    <property type="entry name" value="RlpA-like domain"/>
    <property type="match status" value="1"/>
</dbReference>
<dbReference type="CDD" id="cd22268">
    <property type="entry name" value="DPBB_RlpA-like"/>
    <property type="match status" value="1"/>
</dbReference>
<dbReference type="PANTHER" id="PTHR34183:SF1">
    <property type="entry name" value="ENDOLYTIC PEPTIDOGLYCAN TRANSGLYCOSYLASE RLPA"/>
    <property type="match status" value="1"/>
</dbReference>
<dbReference type="InterPro" id="IPR036680">
    <property type="entry name" value="SPOR-like_sf"/>
</dbReference>
<dbReference type="Proteomes" id="UP000829542">
    <property type="component" value="Chromosome"/>
</dbReference>
<dbReference type="PROSITE" id="PS51724">
    <property type="entry name" value="SPOR"/>
    <property type="match status" value="1"/>
</dbReference>
<dbReference type="EC" id="4.2.2.-" evidence="4"/>
<name>A0ABY3X9Z1_9GAMM</name>
<proteinExistence type="inferred from homology"/>
<dbReference type="SUPFAM" id="SSF110997">
    <property type="entry name" value="Sporulation related repeat"/>
    <property type="match status" value="1"/>
</dbReference>
<evidence type="ECO:0000256" key="3">
    <source>
        <dbReference type="ARBA" id="ARBA00023316"/>
    </source>
</evidence>
<dbReference type="HAMAP" id="MF_02071">
    <property type="entry name" value="RlpA"/>
    <property type="match status" value="1"/>
</dbReference>
<evidence type="ECO:0000313" key="7">
    <source>
        <dbReference type="EMBL" id="UNM97531.1"/>
    </source>
</evidence>
<organism evidence="7 8">
    <name type="scientific">Ignatzschineria rhizosphaerae</name>
    <dbReference type="NCBI Taxonomy" id="2923279"/>
    <lineage>
        <taxon>Bacteria</taxon>
        <taxon>Pseudomonadati</taxon>
        <taxon>Pseudomonadota</taxon>
        <taxon>Gammaproteobacteria</taxon>
        <taxon>Cardiobacteriales</taxon>
        <taxon>Ignatzschineriaceae</taxon>
        <taxon>Ignatzschineria</taxon>
    </lineage>
</organism>
<dbReference type="InterPro" id="IPR036908">
    <property type="entry name" value="RlpA-like_sf"/>
</dbReference>
<evidence type="ECO:0000313" key="8">
    <source>
        <dbReference type="Proteomes" id="UP000829542"/>
    </source>
</evidence>
<dbReference type="InterPro" id="IPR012997">
    <property type="entry name" value="RplA"/>
</dbReference>
<keyword evidence="3 4" id="KW-0961">Cell wall biogenesis/degradation</keyword>
<keyword evidence="8" id="KW-1185">Reference proteome</keyword>
<dbReference type="NCBIfam" id="TIGR00413">
    <property type="entry name" value="rlpA"/>
    <property type="match status" value="1"/>
</dbReference>
<feature type="domain" description="SPOR" evidence="6">
    <location>
        <begin position="158"/>
        <end position="230"/>
    </location>
</feature>
<evidence type="ECO:0000256" key="2">
    <source>
        <dbReference type="ARBA" id="ARBA00023239"/>
    </source>
</evidence>